<evidence type="ECO:0000313" key="1">
    <source>
        <dbReference type="EMBL" id="RSK16315.1"/>
    </source>
</evidence>
<evidence type="ECO:0000313" key="2">
    <source>
        <dbReference type="Proteomes" id="UP000267979"/>
    </source>
</evidence>
<dbReference type="InterPro" id="IPR026487">
    <property type="entry name" value="CHP04141"/>
</dbReference>
<dbReference type="RefSeq" id="WP_185757684.1">
    <property type="nucleotide sequence ID" value="NZ_RMVK01000007.1"/>
</dbReference>
<reference evidence="1 2" key="1">
    <citation type="submission" date="2018-11" db="EMBL/GenBank/DDBJ databases">
        <title>Species Designations Belie Phenotypic and Genotypic Heterogeneity in Oral Streptococci.</title>
        <authorList>
            <person name="Velsko I."/>
        </authorList>
    </citation>
    <scope>NUCLEOTIDE SEQUENCE [LARGE SCALE GENOMIC DNA]</scope>
    <source>
        <strain evidence="1 2">BCC52</strain>
    </source>
</reference>
<gene>
    <name evidence="1" type="ORF">D8844_08425</name>
</gene>
<dbReference type="AlphaFoldDB" id="A0A3R9TT11"/>
<accession>A0A3R9TT11</accession>
<dbReference type="Pfam" id="PF19614">
    <property type="entry name" value="DUF6119"/>
    <property type="match status" value="1"/>
</dbReference>
<dbReference type="NCBIfam" id="TIGR04141">
    <property type="entry name" value="TIGR04141 family sporadically distributed protein"/>
    <property type="match status" value="1"/>
</dbReference>
<sequence length="548" mass="64141">MRLNIYRVETPSLSKIAKWKELKGKICSEGYNDVRKVKKEFHRKGFVAQIYVQRKKKETTSWLHDINNIFDGEDFVEESFQNHNAIIMIGTPKSLYLIPQGRSHWFVATLSDLQFGLDFAERSIQPSEINVKGISYVERNKLRGVLNYKANQTDFPQASEAYFNIEGKPQNTIFGKNLKCNISVHLTKDYKFETQKDFDDFINIFKEIDKQILSQPNQEFPRFKLLPLHDKLNQELDEYLLRVLKGKKNEECDISLNRIVTLGENIEFVGDSAIDISIFKNKKSTTKQVDYNLDSIQEFIVANLEKIDQLKSIRIKFLSEERKTINLKNLIYAEIDYKGERYFLDSGRWSTFNESFKSLLDIQLREIEGLVLRLPQQHNFSSKGFHMDENKFISEIISTMTKYEQFHKKNVYYNGVAVEIGDLFDKDSGELIAVKMGLNTSKSIYSFEQSILSMQVLRDRINKKRNAEYLIKQYSLDETLVYSAIDSKKTSVLWIVDESNKSIYESVKNNSFSFSQIRSILLRLKILSWYNYARENGFEPILYMGINH</sequence>
<name>A0A3R9TT11_STROR</name>
<organism evidence="1 2">
    <name type="scientific">Streptococcus oralis</name>
    <dbReference type="NCBI Taxonomy" id="1303"/>
    <lineage>
        <taxon>Bacteria</taxon>
        <taxon>Bacillati</taxon>
        <taxon>Bacillota</taxon>
        <taxon>Bacilli</taxon>
        <taxon>Lactobacillales</taxon>
        <taxon>Streptococcaceae</taxon>
        <taxon>Streptococcus</taxon>
    </lineage>
</organism>
<proteinExistence type="predicted"/>
<dbReference type="EMBL" id="RMVK01000007">
    <property type="protein sequence ID" value="RSK16315.1"/>
    <property type="molecule type" value="Genomic_DNA"/>
</dbReference>
<comment type="caution">
    <text evidence="1">The sequence shown here is derived from an EMBL/GenBank/DDBJ whole genome shotgun (WGS) entry which is preliminary data.</text>
</comment>
<dbReference type="Proteomes" id="UP000267979">
    <property type="component" value="Unassembled WGS sequence"/>
</dbReference>
<protein>
    <recommendedName>
        <fullName evidence="3">Sporadically distributed protein, TIGR04141 family</fullName>
    </recommendedName>
</protein>
<evidence type="ECO:0008006" key="3">
    <source>
        <dbReference type="Google" id="ProtNLM"/>
    </source>
</evidence>